<name>A0A1M5BZ10_9CLOT</name>
<protein>
    <submittedName>
        <fullName evidence="1">Uncharacterized protein</fullName>
    </submittedName>
</protein>
<reference evidence="2" key="1">
    <citation type="submission" date="2016-11" db="EMBL/GenBank/DDBJ databases">
        <authorList>
            <person name="Varghese N."/>
            <person name="Submissions S."/>
        </authorList>
    </citation>
    <scope>NUCLEOTIDE SEQUENCE [LARGE SCALE GENOMIC DNA]</scope>
    <source>
        <strain evidence="2">DSM 10124</strain>
    </source>
</reference>
<keyword evidence="2" id="KW-1185">Reference proteome</keyword>
<dbReference type="EMBL" id="FQVG01000088">
    <property type="protein sequence ID" value="SHF47764.1"/>
    <property type="molecule type" value="Genomic_DNA"/>
</dbReference>
<proteinExistence type="predicted"/>
<evidence type="ECO:0000313" key="1">
    <source>
        <dbReference type="EMBL" id="SHF47764.1"/>
    </source>
</evidence>
<accession>A0A1M5BZ10</accession>
<gene>
    <name evidence="1" type="ORF">SAMN02746091_02611</name>
</gene>
<dbReference type="Proteomes" id="UP000184423">
    <property type="component" value="Unassembled WGS sequence"/>
</dbReference>
<evidence type="ECO:0000313" key="2">
    <source>
        <dbReference type="Proteomes" id="UP000184423"/>
    </source>
</evidence>
<organism evidence="1 2">
    <name type="scientific">Caloramator proteoclasticus DSM 10124</name>
    <dbReference type="NCBI Taxonomy" id="1121262"/>
    <lineage>
        <taxon>Bacteria</taxon>
        <taxon>Bacillati</taxon>
        <taxon>Bacillota</taxon>
        <taxon>Clostridia</taxon>
        <taxon>Eubacteriales</taxon>
        <taxon>Clostridiaceae</taxon>
        <taxon>Caloramator</taxon>
    </lineage>
</organism>
<sequence>MYKQIKDNIYITVGIQRIIPPDIQMLLLDLYNNLEGEKDYLQVYLLKREIQDGKVVQIIRYKQEVPEYNAKYILEYNDAVNAKVFLQKIAEGKDREVIAKEVGYKNYKSMDMFLRRNGYHWDKYIKNYALPDEDVKGNVDEEIEIADIRARQVIKLFSKGTMDVKQIAKEVGFIDHKELAEYMRVKGFKWDAYINNYVKNEDVKEIEDEEIDADESTINSKLIDDEFINYLKKNEIILRRLIEAERDKEEVLTIPKFIIKGVAVTKSIYMKEPLAQLITDYSKEKKVNQNQIVEVALIEFFKKYGYKAEVELILKR</sequence>
<dbReference type="Gene3D" id="3.10.450.150">
    <property type="entry name" value="enterococcus faecalis protein"/>
    <property type="match status" value="1"/>
</dbReference>
<dbReference type="RefSeq" id="WP_027309338.1">
    <property type="nucleotide sequence ID" value="NZ_FQVG01000088.1"/>
</dbReference>
<dbReference type="AlphaFoldDB" id="A0A1M5BZ10"/>